<evidence type="ECO:0000313" key="1">
    <source>
        <dbReference type="EMBL" id="EEF69197.1"/>
    </source>
</evidence>
<name>B9Y492_9FIRM</name>
<proteinExistence type="predicted"/>
<dbReference type="HOGENOM" id="CLU_796383_0_0_9"/>
<dbReference type="AlphaFoldDB" id="B9Y492"/>
<gene>
    <name evidence="1" type="ORF">HOLDEFILI_00623</name>
</gene>
<reference evidence="1 2" key="1">
    <citation type="submission" date="2008-12" db="EMBL/GenBank/DDBJ databases">
        <authorList>
            <person name="Fulton L."/>
            <person name="Clifton S."/>
            <person name="Fulton B."/>
            <person name="Xu J."/>
            <person name="Minx P."/>
            <person name="Pepin K.H."/>
            <person name="Johnson M."/>
            <person name="Bhonagiri V."/>
            <person name="Nash W.E."/>
            <person name="Mardis E.R."/>
            <person name="Wilson R.K."/>
        </authorList>
    </citation>
    <scope>NUCLEOTIDE SEQUENCE [LARGE SCALE GENOMIC DNA]</scope>
    <source>
        <strain evidence="1 2">DSM 12042</strain>
    </source>
</reference>
<protein>
    <submittedName>
        <fullName evidence="1">Uncharacterized protein</fullName>
    </submittedName>
</protein>
<reference evidence="1 2" key="2">
    <citation type="submission" date="2009-02" db="EMBL/GenBank/DDBJ databases">
        <title>Draft genome sequence of Holdemania filiformis DSM 12042.</title>
        <authorList>
            <person name="Sudarsanam P."/>
            <person name="Ley R."/>
            <person name="Guruge J."/>
            <person name="Turnbaugh P.J."/>
            <person name="Mahowald M."/>
            <person name="Liep D."/>
            <person name="Gordon J."/>
        </authorList>
    </citation>
    <scope>NUCLEOTIDE SEQUENCE [LARGE SCALE GENOMIC DNA]</scope>
    <source>
        <strain evidence="1 2">DSM 12042</strain>
    </source>
</reference>
<sequence length="348" mass="39837">MIRFQENTAQFMDEFVRRHTEFEQLIDQGRFAEVNPRLLSMIDAVLPGFAFRLIRTESGKKIHLELTTTLDPLKRILAFYFCSRLPETLRSRWCFDFCHPAFKGSFTQDGITWSPAEIQVIPSFDNKRHRLNLLVEKNPKFKGLREEDCFMILYMMLSDALGETAVDAYLGSIQFLDKVGRLTHRGKTRVSLLELGAVLQEECKKRGWIDPQDIVFIAENYTRRTKKLQLRQDITEGISFCLPLLNEEGEPAEKQRSTALLRACQAGYYSVVVPTAPSLPKNEKIAQRETVEKEVNRILSEHHGGMLINAALGNAHGYVDFLVYDPASLKAVQTWAAADSRLEVLEIH</sequence>
<dbReference type="eggNOG" id="ENOG5030HDF">
    <property type="taxonomic scope" value="Bacteria"/>
</dbReference>
<dbReference type="RefSeq" id="WP_006057833.1">
    <property type="nucleotide sequence ID" value="NZ_GG657553.1"/>
</dbReference>
<evidence type="ECO:0000313" key="2">
    <source>
        <dbReference type="Proteomes" id="UP000005950"/>
    </source>
</evidence>
<dbReference type="EMBL" id="ACCF01000045">
    <property type="protein sequence ID" value="EEF69197.1"/>
    <property type="molecule type" value="Genomic_DNA"/>
</dbReference>
<accession>B9Y492</accession>
<dbReference type="OrthoDB" id="1652719at2"/>
<organism evidence="1 2">
    <name type="scientific">Holdemania filiformis DSM 12042</name>
    <dbReference type="NCBI Taxonomy" id="545696"/>
    <lineage>
        <taxon>Bacteria</taxon>
        <taxon>Bacillati</taxon>
        <taxon>Bacillota</taxon>
        <taxon>Erysipelotrichia</taxon>
        <taxon>Erysipelotrichales</taxon>
        <taxon>Erysipelotrichaceae</taxon>
        <taxon>Holdemania</taxon>
    </lineage>
</organism>
<dbReference type="STRING" id="545696.HOLDEFILI_00623"/>
<comment type="caution">
    <text evidence="1">The sequence shown here is derived from an EMBL/GenBank/DDBJ whole genome shotgun (WGS) entry which is preliminary data.</text>
</comment>
<dbReference type="Proteomes" id="UP000005950">
    <property type="component" value="Unassembled WGS sequence"/>
</dbReference>